<dbReference type="InterPro" id="IPR051947">
    <property type="entry name" value="Sentrin-specific_protease"/>
</dbReference>
<feature type="compositionally biased region" description="Acidic residues" evidence="6">
    <location>
        <begin position="146"/>
        <end position="156"/>
    </location>
</feature>
<organism evidence="9">
    <name type="scientific">Grosmannia clavigera (strain kw1407 / UAMH 11150)</name>
    <name type="common">Blue stain fungus</name>
    <name type="synonym">Graphiocladiella clavigera</name>
    <dbReference type="NCBI Taxonomy" id="655863"/>
    <lineage>
        <taxon>Eukaryota</taxon>
        <taxon>Fungi</taxon>
        <taxon>Dikarya</taxon>
        <taxon>Ascomycota</taxon>
        <taxon>Pezizomycotina</taxon>
        <taxon>Sordariomycetes</taxon>
        <taxon>Sordariomycetidae</taxon>
        <taxon>Ophiostomatales</taxon>
        <taxon>Ophiostomataceae</taxon>
        <taxon>Leptographium</taxon>
    </lineage>
</organism>
<feature type="compositionally biased region" description="Low complexity" evidence="6">
    <location>
        <begin position="76"/>
        <end position="87"/>
    </location>
</feature>
<keyword evidence="4" id="KW-0833">Ubl conjugation pathway</keyword>
<dbReference type="PROSITE" id="PS50600">
    <property type="entry name" value="ULP_PROTEASE"/>
    <property type="match status" value="1"/>
</dbReference>
<dbReference type="GeneID" id="25975809"/>
<dbReference type="RefSeq" id="XP_014172335.1">
    <property type="nucleotide sequence ID" value="XM_014316860.1"/>
</dbReference>
<evidence type="ECO:0000313" key="8">
    <source>
        <dbReference type="EMBL" id="EFX02853.1"/>
    </source>
</evidence>
<sequence length="1174" mass="129226">MPDLHRQPPKNYGQFMPVDRINSTTETPKVLQNSSSKRREQIEQPPHSTPPKRRRIELSPSMTPRSARTAEAGWTRSPSPKGRPSSSNLSATSNRIASSTVAELRLVDTSTRIQSRRRRRRHGRGGEDAFSAITLPRGIIVDDVDKDENGDEDGESAVEVVSSSKAAPNHRNTNLTIEIRDSYPRNRIRDRMMDRLPKNAALSRPWQPPAEAQPGGVKRTIHNSSRSGNESADELSKEYFFDRRSRKTSKSPAQGIRVAEEKRVNAPDLPAAKMSVSSFVQSLIDVPLQVSAAFCYPSHSFVSSAISEEGNLSMTVDPQLSYVVRPTDASSARNEKLSWLKCSLVRTNALKYNKLSPVVLFDISQRGQLKDGQLEDGRLGPLMGIRFKKVKDAARLIAWAANCSNYVRLVEVQADKVWRAFDNALNTAKEAGQKPVPNDSVDVLSLDANDKPLTGQISGALSSPLDESQEKTIIATAVMSSPTQKSTEEPVIRATRQRASLGAAETVDLEDPALGGDLNSCLENRRSSRNKLSQFGTGTAEFGLEPVKRWTEENPDWAKDWRIPLTYSRTTVDKDDVARLDEGEFLNDNVINFYLQFLQNTLKRGESNLAKRVYFHNTFFYEKLKPKKGRAISFDGVRRWTAKIDLFSYDYIVVPVNEHSHWWVAIMSNVPKLVAESMPKDESEPDVPEDADAAAIPDAGAKSDPPTSVTVDDEQAECREKGTETATGGTEEGGASEDVMPESKDKTTNTVRLGDGNEADGNGNDDDDNSDDDEVTEIKSDIIAVPPRRTAFKKLSKGQVRKLFMKKTKSQDPKAARIVTLDSLGSPHSVSIDHLKQWLLAEMEERKGIKPSHAAGLGMTAKTIPQQENFCDCGVYLLLYVQEFVKDPDGFMEDMVLHNERQWDTSAPEMRRQLRDLILQMQKEYQAAEEQAKQARRRNGQNAATAAARTKAAAKATMDMAVNTAAADANAIVGGSPPGEQSSSPCISTSPPRADMTTAANLSATAAPADGKEAGWLCQKPGDRPGSSASSSIGPAEAGKRAAATEDLPSQLSEERPESEEVDLVQESFAEEPERFLGQEAWKDDDVVLIGSRPCSFARRTDFAADTTTAEQLTSTDEQLSFLRDKFDLPVERCLGFVSSRHVVPSEAVYNYKRLACVNGSEDYGSDLDLGGLD</sequence>
<dbReference type="InterPro" id="IPR038765">
    <property type="entry name" value="Papain-like_cys_pep_sf"/>
</dbReference>
<feature type="domain" description="Ubiquitin-like protease family profile" evidence="7">
    <location>
        <begin position="570"/>
        <end position="884"/>
    </location>
</feature>
<evidence type="ECO:0000256" key="2">
    <source>
        <dbReference type="ARBA" id="ARBA00022553"/>
    </source>
</evidence>
<dbReference type="GO" id="GO:0016926">
    <property type="term" value="P:protein desumoylation"/>
    <property type="evidence" value="ECO:0007669"/>
    <property type="project" value="TreeGrafter"/>
</dbReference>
<evidence type="ECO:0000256" key="3">
    <source>
        <dbReference type="ARBA" id="ARBA00022670"/>
    </source>
</evidence>
<dbReference type="Gene3D" id="3.40.395.10">
    <property type="entry name" value="Adenoviral Proteinase, Chain A"/>
    <property type="match status" value="1"/>
</dbReference>
<keyword evidence="9" id="KW-1185">Reference proteome</keyword>
<feature type="region of interest" description="Disordered" evidence="6">
    <location>
        <begin position="200"/>
        <end position="235"/>
    </location>
</feature>
<dbReference type="Pfam" id="PF25424">
    <property type="entry name" value="PH_35"/>
    <property type="match status" value="1"/>
</dbReference>
<dbReference type="OrthoDB" id="442460at2759"/>
<feature type="compositionally biased region" description="Low complexity" evidence="6">
    <location>
        <begin position="997"/>
        <end position="1009"/>
    </location>
</feature>
<accession>F0XG59</accession>
<evidence type="ECO:0000256" key="6">
    <source>
        <dbReference type="SAM" id="MobiDB-lite"/>
    </source>
</evidence>
<feature type="region of interest" description="Disordered" evidence="6">
    <location>
        <begin position="1"/>
        <end position="96"/>
    </location>
</feature>
<dbReference type="EMBL" id="GL629769">
    <property type="protein sequence ID" value="EFX02853.1"/>
    <property type="molecule type" value="Genomic_DNA"/>
</dbReference>
<proteinExistence type="inferred from homology"/>
<feature type="region of interest" description="Disordered" evidence="6">
    <location>
        <begin position="928"/>
        <end position="948"/>
    </location>
</feature>
<dbReference type="AlphaFoldDB" id="F0XG59"/>
<feature type="region of interest" description="Disordered" evidence="6">
    <location>
        <begin position="972"/>
        <end position="1063"/>
    </location>
</feature>
<evidence type="ECO:0000313" key="9">
    <source>
        <dbReference type="Proteomes" id="UP000007796"/>
    </source>
</evidence>
<name>F0XG59_GROCL</name>
<dbReference type="InterPro" id="IPR057501">
    <property type="entry name" value="DeUb_enz_PH"/>
</dbReference>
<dbReference type="Proteomes" id="UP000007796">
    <property type="component" value="Unassembled WGS sequence"/>
</dbReference>
<dbReference type="InterPro" id="IPR003653">
    <property type="entry name" value="Peptidase_C48_C"/>
</dbReference>
<dbReference type="STRING" id="655863.F0XG59"/>
<evidence type="ECO:0000259" key="7">
    <source>
        <dbReference type="PROSITE" id="PS50600"/>
    </source>
</evidence>
<gene>
    <name evidence="8" type="ORF">CMQ_2782</name>
</gene>
<evidence type="ECO:0000256" key="1">
    <source>
        <dbReference type="ARBA" id="ARBA00005234"/>
    </source>
</evidence>
<dbReference type="SUPFAM" id="SSF54001">
    <property type="entry name" value="Cysteine proteinases"/>
    <property type="match status" value="1"/>
</dbReference>
<dbReference type="Pfam" id="PF02902">
    <property type="entry name" value="Peptidase_C48"/>
    <property type="match status" value="1"/>
</dbReference>
<feature type="region of interest" description="Disordered" evidence="6">
    <location>
        <begin position="146"/>
        <end position="168"/>
    </location>
</feature>
<feature type="compositionally biased region" description="Polar residues" evidence="6">
    <location>
        <begin position="21"/>
        <end position="35"/>
    </location>
</feature>
<keyword evidence="3 8" id="KW-0645">Protease</keyword>
<evidence type="ECO:0000256" key="5">
    <source>
        <dbReference type="ARBA" id="ARBA00022801"/>
    </source>
</evidence>
<dbReference type="GO" id="GO:0006508">
    <property type="term" value="P:proteolysis"/>
    <property type="evidence" value="ECO:0007669"/>
    <property type="project" value="UniProtKB-KW"/>
</dbReference>
<dbReference type="HOGENOM" id="CLU_273748_0_0_1"/>
<reference evidence="8 9" key="1">
    <citation type="journal article" date="2011" name="Proc. Natl. Acad. Sci. U.S.A.">
        <title>Genome and transcriptome analyses of the mountain pine beetle-fungal symbiont Grosmannia clavigera, a lodgepole pine pathogen.</title>
        <authorList>
            <person name="DiGuistini S."/>
            <person name="Wang Y."/>
            <person name="Liao N.Y."/>
            <person name="Taylor G."/>
            <person name="Tanguay P."/>
            <person name="Feau N."/>
            <person name="Henrissat B."/>
            <person name="Chan S.K."/>
            <person name="Hesse-Orce U."/>
            <person name="Alamouti S.M."/>
            <person name="Tsui C.K.M."/>
            <person name="Docking R.T."/>
            <person name="Levasseur A."/>
            <person name="Haridas S."/>
            <person name="Robertson G."/>
            <person name="Birol I."/>
            <person name="Holt R.A."/>
            <person name="Marra M.A."/>
            <person name="Hamelin R.C."/>
            <person name="Hirst M."/>
            <person name="Jones S.J.M."/>
            <person name="Bohlmann J."/>
            <person name="Breuil C."/>
        </authorList>
    </citation>
    <scope>NUCLEOTIDE SEQUENCE [LARGE SCALE GENOMIC DNA]</scope>
    <source>
        <strain evidence="9">kw1407 / UAMH 11150</strain>
    </source>
</reference>
<feature type="compositionally biased region" description="Acidic residues" evidence="6">
    <location>
        <begin position="763"/>
        <end position="774"/>
    </location>
</feature>
<feature type="compositionally biased region" description="Low complexity" evidence="6">
    <location>
        <begin position="972"/>
        <end position="985"/>
    </location>
</feature>
<feature type="compositionally biased region" description="Low complexity" evidence="6">
    <location>
        <begin position="157"/>
        <end position="167"/>
    </location>
</feature>
<feature type="region of interest" description="Disordered" evidence="6">
    <location>
        <begin position="696"/>
        <end position="774"/>
    </location>
</feature>
<dbReference type="GO" id="GO:0070139">
    <property type="term" value="F:SUMO-specific endopeptidase activity"/>
    <property type="evidence" value="ECO:0007669"/>
    <property type="project" value="TreeGrafter"/>
</dbReference>
<protein>
    <submittedName>
        <fullName evidence="8">Ulp1 protease family protein</fullName>
    </submittedName>
</protein>
<feature type="compositionally biased region" description="Low complexity" evidence="6">
    <location>
        <begin position="1024"/>
        <end position="1037"/>
    </location>
</feature>
<dbReference type="InParanoid" id="F0XG59"/>
<dbReference type="GO" id="GO:0005737">
    <property type="term" value="C:cytoplasm"/>
    <property type="evidence" value="ECO:0007669"/>
    <property type="project" value="TreeGrafter"/>
</dbReference>
<dbReference type="PANTHER" id="PTHR46896:SF3">
    <property type="entry name" value="FI06413P-RELATED"/>
    <property type="match status" value="1"/>
</dbReference>
<evidence type="ECO:0000256" key="4">
    <source>
        <dbReference type="ARBA" id="ARBA00022786"/>
    </source>
</evidence>
<keyword evidence="2" id="KW-0597">Phosphoprotein</keyword>
<dbReference type="GO" id="GO:0005634">
    <property type="term" value="C:nucleus"/>
    <property type="evidence" value="ECO:0007669"/>
    <property type="project" value="TreeGrafter"/>
</dbReference>
<comment type="similarity">
    <text evidence="1">Belongs to the peptidase C48 family.</text>
</comment>
<keyword evidence="5" id="KW-0378">Hydrolase</keyword>
<dbReference type="PANTHER" id="PTHR46896">
    <property type="entry name" value="SENTRIN-SPECIFIC PROTEASE"/>
    <property type="match status" value="1"/>
</dbReference>
<dbReference type="eggNOG" id="KOG0779">
    <property type="taxonomic scope" value="Eukaryota"/>
</dbReference>